<comment type="caution">
    <text evidence="1">The sequence shown here is derived from an EMBL/GenBank/DDBJ whole genome shotgun (WGS) entry which is preliminary data.</text>
</comment>
<gene>
    <name evidence="1" type="ORF">ACD_4C00254G0002</name>
</gene>
<accession>K2GT33</accession>
<dbReference type="EMBL" id="AMFJ01000770">
    <property type="protein sequence ID" value="EKE26520.1"/>
    <property type="molecule type" value="Genomic_DNA"/>
</dbReference>
<dbReference type="AlphaFoldDB" id="K2GT33"/>
<proteinExistence type="predicted"/>
<evidence type="ECO:0000313" key="1">
    <source>
        <dbReference type="EMBL" id="EKE26520.1"/>
    </source>
</evidence>
<protein>
    <submittedName>
        <fullName evidence="1">Uncharacterized protein</fullName>
    </submittedName>
</protein>
<name>K2GT33_9BACT</name>
<organism evidence="1">
    <name type="scientific">uncultured bacterium</name>
    <name type="common">gcode 4</name>
    <dbReference type="NCBI Taxonomy" id="1234023"/>
    <lineage>
        <taxon>Bacteria</taxon>
        <taxon>environmental samples</taxon>
    </lineage>
</organism>
<reference evidence="1" key="1">
    <citation type="journal article" date="2012" name="Science">
        <title>Fermentation, hydrogen, and sulfur metabolism in multiple uncultivated bacterial phyla.</title>
        <authorList>
            <person name="Wrighton K.C."/>
            <person name="Thomas B.C."/>
            <person name="Sharon I."/>
            <person name="Miller C.S."/>
            <person name="Castelle C.J."/>
            <person name="VerBerkmoes N.C."/>
            <person name="Wilkins M.J."/>
            <person name="Hettich R.L."/>
            <person name="Lipton M.S."/>
            <person name="Williams K.H."/>
            <person name="Long P.E."/>
            <person name="Banfield J.F."/>
        </authorList>
    </citation>
    <scope>NUCLEOTIDE SEQUENCE [LARGE SCALE GENOMIC DNA]</scope>
</reference>
<sequence length="500" mass="58254">MKSIIFFINNRVSLCLMFIFFIIWTQSALVNAAPGDPPLIAFTWITSPIKQSNVPASIKLTITDDEWISSVTFNESWTTNSWIIVGSWGSYDLSISNSIWLHEYSVSALDGWWNASLALIIYNVIANNATCVLDKITSTTTNWYISWKYNINFDLIGDNCWDLWNDYIAYIYQSPEWKTIWTIRPTDNSIRSYSVLLDTTTYPNSDSSAYKIAVWCWWANCSESPGYVYLWWSVDSTFWINNVPLDTTPPLITYTWIISPIKQSEVPVNISLTITDDSWITPVTFYESWTTNSWTLSRSWDIYFLPLSNSLWVHDYIITVLDWGSNTISEIISYNVVPDDETLKVIYLKSGWNLLTLPSQIFNSSWQIINHTAETFWQLAWADVVTRWKNESQQYESHLVWLPANNFDLTNVWFFIHVSKNSNLALSWTYLPYNPIISNGWNMIWYADPTPISADNFWVSFSWNVVSKFNNNTQQWESHIVGVQLNDFTISQWDSVFLHK</sequence>